<evidence type="ECO:0000256" key="5">
    <source>
        <dbReference type="ARBA" id="ARBA00023163"/>
    </source>
</evidence>
<dbReference type="SUPFAM" id="SSF46689">
    <property type="entry name" value="Homeodomain-like"/>
    <property type="match status" value="1"/>
</dbReference>
<dbReference type="EMBL" id="JAEPIV010000012">
    <property type="protein sequence ID" value="MBK4721161.1"/>
    <property type="molecule type" value="Genomic_DNA"/>
</dbReference>
<keyword evidence="10" id="KW-1185">Reference proteome</keyword>
<evidence type="ECO:0000256" key="3">
    <source>
        <dbReference type="ARBA" id="ARBA00023015"/>
    </source>
</evidence>
<dbReference type="PROSITE" id="PS01124">
    <property type="entry name" value="HTH_ARAC_FAMILY_2"/>
    <property type="match status" value="1"/>
</dbReference>
<comment type="caution">
    <text evidence="9">The sequence shown here is derived from an EMBL/GenBank/DDBJ whole genome shotgun (WGS) entry which is preliminary data.</text>
</comment>
<keyword evidence="5" id="KW-0804">Transcription</keyword>
<evidence type="ECO:0000256" key="1">
    <source>
        <dbReference type="ARBA" id="ARBA00022741"/>
    </source>
</evidence>
<dbReference type="Gene3D" id="3.40.50.300">
    <property type="entry name" value="P-loop containing nucleotide triphosphate hydrolases"/>
    <property type="match status" value="1"/>
</dbReference>
<dbReference type="InterPro" id="IPR058031">
    <property type="entry name" value="AAA_lid_NorR"/>
</dbReference>
<gene>
    <name evidence="9" type="ORF">JJL56_20045</name>
</gene>
<dbReference type="PROSITE" id="PS00041">
    <property type="entry name" value="HTH_ARAC_FAMILY_1"/>
    <property type="match status" value="1"/>
</dbReference>
<evidence type="ECO:0000259" key="7">
    <source>
        <dbReference type="PROSITE" id="PS01124"/>
    </source>
</evidence>
<dbReference type="InterPro" id="IPR002078">
    <property type="entry name" value="Sigma_54_int"/>
</dbReference>
<dbReference type="InterPro" id="IPR020449">
    <property type="entry name" value="Tscrpt_reg_AraC-type_HTH"/>
</dbReference>
<feature type="domain" description="HTH araC/xylS-type" evidence="7">
    <location>
        <begin position="446"/>
        <end position="545"/>
    </location>
</feature>
<dbReference type="SUPFAM" id="SSF52540">
    <property type="entry name" value="P-loop containing nucleoside triphosphate hydrolases"/>
    <property type="match status" value="1"/>
</dbReference>
<keyword evidence="3" id="KW-0805">Transcription regulation</keyword>
<evidence type="ECO:0000256" key="4">
    <source>
        <dbReference type="ARBA" id="ARBA00023125"/>
    </source>
</evidence>
<protein>
    <submittedName>
        <fullName evidence="9">Helix-turn-helix domain-containing protein</fullName>
    </submittedName>
</protein>
<dbReference type="SMART" id="SM00342">
    <property type="entry name" value="HTH_ARAC"/>
    <property type="match status" value="1"/>
</dbReference>
<dbReference type="InterPro" id="IPR027417">
    <property type="entry name" value="P-loop_NTPase"/>
</dbReference>
<organism evidence="9 10">
    <name type="scientific">Azospirillum aestuarii</name>
    <dbReference type="NCBI Taxonomy" id="2802052"/>
    <lineage>
        <taxon>Bacteria</taxon>
        <taxon>Pseudomonadati</taxon>
        <taxon>Pseudomonadota</taxon>
        <taxon>Alphaproteobacteria</taxon>
        <taxon>Rhodospirillales</taxon>
        <taxon>Azospirillaceae</taxon>
        <taxon>Azospirillum</taxon>
    </lineage>
</organism>
<dbReference type="PANTHER" id="PTHR32071">
    <property type="entry name" value="TRANSCRIPTIONAL REGULATORY PROTEIN"/>
    <property type="match status" value="1"/>
</dbReference>
<keyword evidence="1" id="KW-0547">Nucleotide-binding</keyword>
<evidence type="ECO:0000256" key="6">
    <source>
        <dbReference type="SAM" id="MobiDB-lite"/>
    </source>
</evidence>
<evidence type="ECO:0000256" key="2">
    <source>
        <dbReference type="ARBA" id="ARBA00022840"/>
    </source>
</evidence>
<dbReference type="InterPro" id="IPR009057">
    <property type="entry name" value="Homeodomain-like_sf"/>
</dbReference>
<dbReference type="Gene3D" id="1.10.10.60">
    <property type="entry name" value="Homeodomain-like"/>
    <property type="match status" value="1"/>
</dbReference>
<reference evidence="9 10" key="1">
    <citation type="submission" date="2021-01" db="EMBL/GenBank/DDBJ databases">
        <title>Azospirillum sp. YIM DDC1 draft genome.</title>
        <authorList>
            <person name="Wang Y.-X."/>
        </authorList>
    </citation>
    <scope>NUCLEOTIDE SEQUENCE [LARGE SCALE GENOMIC DNA]</scope>
    <source>
        <strain evidence="9 10">YIM DDC1</strain>
    </source>
</reference>
<feature type="domain" description="Sigma-54 factor interaction" evidence="8">
    <location>
        <begin position="144"/>
        <end position="364"/>
    </location>
</feature>
<keyword evidence="4" id="KW-0238">DNA-binding</keyword>
<evidence type="ECO:0000313" key="9">
    <source>
        <dbReference type="EMBL" id="MBK4721161.1"/>
    </source>
</evidence>
<sequence>MTVSVCGTLDEILHPASADFRSLPDLIGGLMDRLADRAPLRGGALWLQDMGTLVLAQDQAGGRLCWTADGDPNDAAADPEAVVVPITYADTPVGEMRLVLDHAPDGVAPEAPILHDVARQCGYLAKRYEVRRWAERRFGRPLMMVGMSRALRELDAFLEQAAHSALPVLLSGEFGTEKAPFAAAIHGCGPRRDGPFVQVNGADPAGTPADWFARAAGGTLFLSGVDEMTPALQGQIVQHMPSQLGQWLDAPGGWTHSANGAGNGAANGIGGTRVIASTTADLRRLAEEGRFSRPLLAELDFLCATVPPLRDRPADIEPLVLAALERHGGRADETRTDELIALCKAHSWPENLFELERVIARLAVMTGGRPIRHGDVRRHAPWMVGGAMPAEPESAVHPNGHPNGHLVGHPEAAPLSPPAPAPADHWVHCALTREQAALARLHGGLRKALVFLGERFADPITLDALSRQAHVSPSHLSYLFRTELQTSFKGLLGRIRIHKAREILAADRRLPITEVAMNVGYGDLSHFEKSFRRIVGQSPREYRRNLPGTAARG</sequence>
<dbReference type="Proteomes" id="UP000654452">
    <property type="component" value="Unassembled WGS sequence"/>
</dbReference>
<dbReference type="Pfam" id="PF00158">
    <property type="entry name" value="Sigma54_activat"/>
    <property type="match status" value="1"/>
</dbReference>
<dbReference type="PROSITE" id="PS50045">
    <property type="entry name" value="SIGMA54_INTERACT_4"/>
    <property type="match status" value="1"/>
</dbReference>
<dbReference type="Pfam" id="PF25601">
    <property type="entry name" value="AAA_lid_14"/>
    <property type="match status" value="1"/>
</dbReference>
<dbReference type="InterPro" id="IPR018060">
    <property type="entry name" value="HTH_AraC"/>
</dbReference>
<name>A0ABS1I252_9PROT</name>
<keyword evidence="2" id="KW-0067">ATP-binding</keyword>
<dbReference type="InterPro" id="IPR018062">
    <property type="entry name" value="HTH_AraC-typ_CS"/>
</dbReference>
<proteinExistence type="predicted"/>
<accession>A0ABS1I252</accession>
<dbReference type="RefSeq" id="WP_200486073.1">
    <property type="nucleotide sequence ID" value="NZ_JAEPIV010000012.1"/>
</dbReference>
<dbReference type="PRINTS" id="PR00032">
    <property type="entry name" value="HTHARAC"/>
</dbReference>
<evidence type="ECO:0000313" key="10">
    <source>
        <dbReference type="Proteomes" id="UP000654452"/>
    </source>
</evidence>
<feature type="region of interest" description="Disordered" evidence="6">
    <location>
        <begin position="400"/>
        <end position="419"/>
    </location>
</feature>
<dbReference type="Gene3D" id="1.10.8.60">
    <property type="match status" value="1"/>
</dbReference>
<evidence type="ECO:0000259" key="8">
    <source>
        <dbReference type="PROSITE" id="PS50045"/>
    </source>
</evidence>
<dbReference type="Pfam" id="PF12833">
    <property type="entry name" value="HTH_18"/>
    <property type="match status" value="1"/>
</dbReference>